<dbReference type="Proteomes" id="UP001157502">
    <property type="component" value="Chromosome 22"/>
</dbReference>
<comment type="caution">
    <text evidence="1">The sequence shown here is derived from an EMBL/GenBank/DDBJ whole genome shotgun (WGS) entry which is preliminary data.</text>
</comment>
<accession>A0ACC2FUH3</accession>
<proteinExistence type="predicted"/>
<organism evidence="1 2">
    <name type="scientific">Dallia pectoralis</name>
    <name type="common">Alaska blackfish</name>
    <dbReference type="NCBI Taxonomy" id="75939"/>
    <lineage>
        <taxon>Eukaryota</taxon>
        <taxon>Metazoa</taxon>
        <taxon>Chordata</taxon>
        <taxon>Craniata</taxon>
        <taxon>Vertebrata</taxon>
        <taxon>Euteleostomi</taxon>
        <taxon>Actinopterygii</taxon>
        <taxon>Neopterygii</taxon>
        <taxon>Teleostei</taxon>
        <taxon>Protacanthopterygii</taxon>
        <taxon>Esociformes</taxon>
        <taxon>Umbridae</taxon>
        <taxon>Dallia</taxon>
    </lineage>
</organism>
<evidence type="ECO:0000313" key="1">
    <source>
        <dbReference type="EMBL" id="KAJ7995001.1"/>
    </source>
</evidence>
<evidence type="ECO:0000313" key="2">
    <source>
        <dbReference type="Proteomes" id="UP001157502"/>
    </source>
</evidence>
<protein>
    <submittedName>
        <fullName evidence="1">Uncharacterized protein</fullName>
    </submittedName>
</protein>
<dbReference type="EMBL" id="CM055749">
    <property type="protein sequence ID" value="KAJ7995001.1"/>
    <property type="molecule type" value="Genomic_DNA"/>
</dbReference>
<sequence length="104" mass="10558">MEAKAKSGTQVPKPSAKPAKTENKEASHPKKVDPTPVGPLPAAVPIEKPPVEDVAAEPEEASENGGAADASTDSLEFLKPFLIGGAIIAAGAILLGALVLARRN</sequence>
<reference evidence="1" key="1">
    <citation type="submission" date="2021-05" db="EMBL/GenBank/DDBJ databases">
        <authorList>
            <person name="Pan Q."/>
            <person name="Jouanno E."/>
            <person name="Zahm M."/>
            <person name="Klopp C."/>
            <person name="Cabau C."/>
            <person name="Louis A."/>
            <person name="Berthelot C."/>
            <person name="Parey E."/>
            <person name="Roest Crollius H."/>
            <person name="Montfort J."/>
            <person name="Robinson-Rechavi M."/>
            <person name="Bouchez O."/>
            <person name="Lampietro C."/>
            <person name="Lopez Roques C."/>
            <person name="Donnadieu C."/>
            <person name="Postlethwait J."/>
            <person name="Bobe J."/>
            <person name="Dillon D."/>
            <person name="Chandos A."/>
            <person name="von Hippel F."/>
            <person name="Guiguen Y."/>
        </authorList>
    </citation>
    <scope>NUCLEOTIDE SEQUENCE</scope>
    <source>
        <strain evidence="1">YG-Jan2019</strain>
    </source>
</reference>
<gene>
    <name evidence="1" type="ORF">DPEC_G00255370</name>
</gene>
<keyword evidence="2" id="KW-1185">Reference proteome</keyword>
<name>A0ACC2FUH3_DALPE</name>